<dbReference type="EMBL" id="JBHFFA010000008">
    <property type="protein sequence ID" value="KAL2609294.1"/>
    <property type="molecule type" value="Genomic_DNA"/>
</dbReference>
<name>A0ABD1XK19_9MARC</name>
<organism evidence="1 2">
    <name type="scientific">Riccia fluitans</name>
    <dbReference type="NCBI Taxonomy" id="41844"/>
    <lineage>
        <taxon>Eukaryota</taxon>
        <taxon>Viridiplantae</taxon>
        <taxon>Streptophyta</taxon>
        <taxon>Embryophyta</taxon>
        <taxon>Marchantiophyta</taxon>
        <taxon>Marchantiopsida</taxon>
        <taxon>Marchantiidae</taxon>
        <taxon>Marchantiales</taxon>
        <taxon>Ricciaceae</taxon>
        <taxon>Riccia</taxon>
    </lineage>
</organism>
<evidence type="ECO:0000313" key="2">
    <source>
        <dbReference type="Proteomes" id="UP001605036"/>
    </source>
</evidence>
<evidence type="ECO:0000313" key="1">
    <source>
        <dbReference type="EMBL" id="KAL2609294.1"/>
    </source>
</evidence>
<gene>
    <name evidence="1" type="ORF">R1flu_027867</name>
</gene>
<sequence>MRAEAICISKQQWQTAFLLASFKGFVLTEADKLAERQTTTYGNGGRIRTILAKENLWIIADPDGEDTPPAIPQTADQVDGVAVIPAVIVDADVEAEIQHDKATFILNMSVTNKIAPFVMKLTTPRQLSSKQLRSYAEREIFQHDAST</sequence>
<protein>
    <submittedName>
        <fullName evidence="1">Uncharacterized protein</fullName>
    </submittedName>
</protein>
<accession>A0ABD1XK19</accession>
<proteinExistence type="predicted"/>
<dbReference type="AlphaFoldDB" id="A0ABD1XK19"/>
<keyword evidence="2" id="KW-1185">Reference proteome</keyword>
<dbReference type="Proteomes" id="UP001605036">
    <property type="component" value="Unassembled WGS sequence"/>
</dbReference>
<comment type="caution">
    <text evidence="1">The sequence shown here is derived from an EMBL/GenBank/DDBJ whole genome shotgun (WGS) entry which is preliminary data.</text>
</comment>
<reference evidence="1 2" key="1">
    <citation type="submission" date="2024-09" db="EMBL/GenBank/DDBJ databases">
        <title>Chromosome-scale assembly of Riccia fluitans.</title>
        <authorList>
            <person name="Paukszto L."/>
            <person name="Sawicki J."/>
            <person name="Karawczyk K."/>
            <person name="Piernik-Szablinska J."/>
            <person name="Szczecinska M."/>
            <person name="Mazdziarz M."/>
        </authorList>
    </citation>
    <scope>NUCLEOTIDE SEQUENCE [LARGE SCALE GENOMIC DNA]</scope>
    <source>
        <strain evidence="1">Rf_01</strain>
        <tissue evidence="1">Aerial parts of the thallus</tissue>
    </source>
</reference>